<dbReference type="EMBL" id="LXJU01000004">
    <property type="protein sequence ID" value="OGE55514.1"/>
    <property type="molecule type" value="Genomic_DNA"/>
</dbReference>
<organism evidence="1 2">
    <name type="scientific">Penicillium arizonense</name>
    <dbReference type="NCBI Taxonomy" id="1835702"/>
    <lineage>
        <taxon>Eukaryota</taxon>
        <taxon>Fungi</taxon>
        <taxon>Dikarya</taxon>
        <taxon>Ascomycota</taxon>
        <taxon>Pezizomycotina</taxon>
        <taxon>Eurotiomycetes</taxon>
        <taxon>Eurotiomycetidae</taxon>
        <taxon>Eurotiales</taxon>
        <taxon>Aspergillaceae</taxon>
        <taxon>Penicillium</taxon>
    </lineage>
</organism>
<reference evidence="1 2" key="1">
    <citation type="journal article" date="2016" name="Sci. Rep.">
        <title>Penicillium arizonense, a new, genome sequenced fungal species, reveals a high chemical diversity in secreted metabolites.</title>
        <authorList>
            <person name="Grijseels S."/>
            <person name="Nielsen J.C."/>
            <person name="Randelovic M."/>
            <person name="Nielsen J."/>
            <person name="Nielsen K.F."/>
            <person name="Workman M."/>
            <person name="Frisvad J.C."/>
        </authorList>
    </citation>
    <scope>NUCLEOTIDE SEQUENCE [LARGE SCALE GENOMIC DNA]</scope>
    <source>
        <strain evidence="1 2">CBS 141311</strain>
    </source>
</reference>
<evidence type="ECO:0008006" key="3">
    <source>
        <dbReference type="Google" id="ProtNLM"/>
    </source>
</evidence>
<dbReference type="AlphaFoldDB" id="A0A1F5LQN9"/>
<evidence type="ECO:0000313" key="2">
    <source>
        <dbReference type="Proteomes" id="UP000177622"/>
    </source>
</evidence>
<protein>
    <recommendedName>
        <fullName evidence="3">Fungal N-terminal domain-containing protein</fullName>
    </recommendedName>
</protein>
<dbReference type="RefSeq" id="XP_022490943.1">
    <property type="nucleotide sequence ID" value="XM_022629513.1"/>
</dbReference>
<sequence>MNTTAQHAVNYNETLRKISNSLENALDTFGPSSRQYQTILGMLKECLHDIENERQVQNNAQVVDADMLSLAMGFLDIGK</sequence>
<name>A0A1F5LQN9_PENAI</name>
<dbReference type="Proteomes" id="UP000177622">
    <property type="component" value="Unassembled WGS sequence"/>
</dbReference>
<gene>
    <name evidence="1" type="ORF">PENARI_c004G12537</name>
</gene>
<accession>A0A1F5LQN9</accession>
<dbReference type="GeneID" id="34574247"/>
<dbReference type="OrthoDB" id="4472639at2759"/>
<keyword evidence="2" id="KW-1185">Reference proteome</keyword>
<evidence type="ECO:0000313" key="1">
    <source>
        <dbReference type="EMBL" id="OGE55514.1"/>
    </source>
</evidence>
<comment type="caution">
    <text evidence="1">The sequence shown here is derived from an EMBL/GenBank/DDBJ whole genome shotgun (WGS) entry which is preliminary data.</text>
</comment>
<proteinExistence type="predicted"/>